<name>A0ABZ0HRY0_9HYPH</name>
<evidence type="ECO:0000256" key="2">
    <source>
        <dbReference type="SAM" id="Phobius"/>
    </source>
</evidence>
<dbReference type="Gene3D" id="1.25.40.10">
    <property type="entry name" value="Tetratricopeptide repeat domain"/>
    <property type="match status" value="1"/>
</dbReference>
<evidence type="ECO:0000256" key="1">
    <source>
        <dbReference type="SAM" id="MobiDB-lite"/>
    </source>
</evidence>
<accession>A0ABZ0HRY0</accession>
<feature type="region of interest" description="Disordered" evidence="1">
    <location>
        <begin position="210"/>
        <end position="243"/>
    </location>
</feature>
<dbReference type="RefSeq" id="WP_407339397.1">
    <property type="nucleotide sequence ID" value="NZ_CP136862.1"/>
</dbReference>
<organism evidence="4 5">
    <name type="scientific">Methylocapsa polymorpha</name>
    <dbReference type="NCBI Taxonomy" id="3080828"/>
    <lineage>
        <taxon>Bacteria</taxon>
        <taxon>Pseudomonadati</taxon>
        <taxon>Pseudomonadota</taxon>
        <taxon>Alphaproteobacteria</taxon>
        <taxon>Hyphomicrobiales</taxon>
        <taxon>Beijerinckiaceae</taxon>
        <taxon>Methylocapsa</taxon>
    </lineage>
</organism>
<sequence length="243" mass="26580">MADFFREVDEDYRRDRAIRFLTKYQYWFIALSVLIVAGTGAWRYYVHARTEAAEAAGAKYEAALQLSSEGKSAEAESAFDEIAKTAPKGYASLARLRAADEIAIRDPEAAIKAYDALASDPAYNEYFRDFARLRAAILSVDLGDPKAVEQRLSLLGAQSFPYHNTIHELQGLTALRRNDFEAAGRWFDAIVSDPQASPALRQRAEAFLGLVQAGNPSPETPTPGKAPAVKSPAEAPPGEAPKN</sequence>
<feature type="transmembrane region" description="Helical" evidence="2">
    <location>
        <begin position="24"/>
        <end position="45"/>
    </location>
</feature>
<keyword evidence="5" id="KW-1185">Reference proteome</keyword>
<dbReference type="InterPro" id="IPR011990">
    <property type="entry name" value="TPR-like_helical_dom_sf"/>
</dbReference>
<keyword evidence="2" id="KW-0472">Membrane</keyword>
<dbReference type="EMBL" id="CP136862">
    <property type="protein sequence ID" value="WOJ89953.1"/>
    <property type="molecule type" value="Genomic_DNA"/>
</dbReference>
<evidence type="ECO:0000313" key="5">
    <source>
        <dbReference type="Proteomes" id="UP001626536"/>
    </source>
</evidence>
<evidence type="ECO:0000259" key="3">
    <source>
        <dbReference type="Pfam" id="PF09976"/>
    </source>
</evidence>
<feature type="compositionally biased region" description="Pro residues" evidence="1">
    <location>
        <begin position="234"/>
        <end position="243"/>
    </location>
</feature>
<reference evidence="4 5" key="1">
    <citation type="submission" date="2023-10" db="EMBL/GenBank/DDBJ databases">
        <title>Novel methanotroph of the genus Methylocapsa from a subarctic wetland.</title>
        <authorList>
            <person name="Belova S.E."/>
            <person name="Oshkin I.Y."/>
            <person name="Miroshnikov K."/>
            <person name="Dedysh S.N."/>
        </authorList>
    </citation>
    <scope>NUCLEOTIDE SEQUENCE [LARGE SCALE GENOMIC DNA]</scope>
    <source>
        <strain evidence="4 5">RX1</strain>
    </source>
</reference>
<proteinExistence type="predicted"/>
<protein>
    <submittedName>
        <fullName evidence="4">Tetratricopeptide repeat protein</fullName>
    </submittedName>
</protein>
<keyword evidence="2" id="KW-1133">Transmembrane helix</keyword>
<dbReference type="InterPro" id="IPR018704">
    <property type="entry name" value="SecYEG/CpoB_TPR"/>
</dbReference>
<gene>
    <name evidence="4" type="ORF">RZS28_01160</name>
</gene>
<keyword evidence="2" id="KW-0812">Transmembrane</keyword>
<dbReference type="Proteomes" id="UP001626536">
    <property type="component" value="Chromosome"/>
</dbReference>
<dbReference type="Pfam" id="PF09976">
    <property type="entry name" value="TPR_21"/>
    <property type="match status" value="1"/>
</dbReference>
<feature type="domain" description="Ancillary SecYEG translocon subunit/Cell division coordinator CpoB TPR" evidence="3">
    <location>
        <begin position="20"/>
        <end position="185"/>
    </location>
</feature>
<evidence type="ECO:0000313" key="4">
    <source>
        <dbReference type="EMBL" id="WOJ89953.1"/>
    </source>
</evidence>